<protein>
    <recommendedName>
        <fullName evidence="3">Endonuclease/exonuclease/phosphatase domain-containing protein</fullName>
    </recommendedName>
</protein>
<accession>A0A1V9XDE9</accession>
<sequence length="213" mass="25503">MDLLLLNDGLVPAFVRRDQASFLDLTMASQPIFRSITDWRVRVNEKTLSDHRYITFDVVANSDSQRKLQKAKRWQARHLDVSVLKRVFHEECEGKKGKNFTEDSMDYILTKACRLASRRPKPNTPTRRMQGPKYWWTEEIAKTRRRCIHLRRRYTRLRSWQARWNLIRQEEQEAIADDLWKLYRISATTLHNLIKRTKSAKWEELIDSVSMDP</sequence>
<dbReference type="Gene3D" id="3.60.10.10">
    <property type="entry name" value="Endonuclease/exonuclease/phosphatase"/>
    <property type="match status" value="1"/>
</dbReference>
<evidence type="ECO:0000313" key="1">
    <source>
        <dbReference type="EMBL" id="OQR71564.1"/>
    </source>
</evidence>
<dbReference type="InParanoid" id="A0A1V9XDE9"/>
<dbReference type="AlphaFoldDB" id="A0A1V9XDE9"/>
<comment type="caution">
    <text evidence="1">The sequence shown here is derived from an EMBL/GenBank/DDBJ whole genome shotgun (WGS) entry which is preliminary data.</text>
</comment>
<name>A0A1V9XDE9_9ACAR</name>
<keyword evidence="2" id="KW-1185">Reference proteome</keyword>
<dbReference type="SUPFAM" id="SSF56219">
    <property type="entry name" value="DNase I-like"/>
    <property type="match status" value="1"/>
</dbReference>
<proteinExistence type="predicted"/>
<evidence type="ECO:0000313" key="2">
    <source>
        <dbReference type="Proteomes" id="UP000192247"/>
    </source>
</evidence>
<dbReference type="OrthoDB" id="7700944at2759"/>
<organism evidence="1 2">
    <name type="scientific">Tropilaelaps mercedesae</name>
    <dbReference type="NCBI Taxonomy" id="418985"/>
    <lineage>
        <taxon>Eukaryota</taxon>
        <taxon>Metazoa</taxon>
        <taxon>Ecdysozoa</taxon>
        <taxon>Arthropoda</taxon>
        <taxon>Chelicerata</taxon>
        <taxon>Arachnida</taxon>
        <taxon>Acari</taxon>
        <taxon>Parasitiformes</taxon>
        <taxon>Mesostigmata</taxon>
        <taxon>Gamasina</taxon>
        <taxon>Dermanyssoidea</taxon>
        <taxon>Laelapidae</taxon>
        <taxon>Tropilaelaps</taxon>
    </lineage>
</organism>
<dbReference type="InterPro" id="IPR036691">
    <property type="entry name" value="Endo/exonu/phosph_ase_sf"/>
</dbReference>
<reference evidence="1 2" key="1">
    <citation type="journal article" date="2017" name="Gigascience">
        <title>Draft genome of the honey bee ectoparasitic mite, Tropilaelaps mercedesae, is shaped by the parasitic life history.</title>
        <authorList>
            <person name="Dong X."/>
            <person name="Armstrong S.D."/>
            <person name="Xia D."/>
            <person name="Makepeace B.L."/>
            <person name="Darby A.C."/>
            <person name="Kadowaki T."/>
        </authorList>
    </citation>
    <scope>NUCLEOTIDE SEQUENCE [LARGE SCALE GENOMIC DNA]</scope>
    <source>
        <strain evidence="1">Wuxi-XJTLU</strain>
    </source>
</reference>
<dbReference type="EMBL" id="MNPL01014204">
    <property type="protein sequence ID" value="OQR71564.1"/>
    <property type="molecule type" value="Genomic_DNA"/>
</dbReference>
<evidence type="ECO:0008006" key="3">
    <source>
        <dbReference type="Google" id="ProtNLM"/>
    </source>
</evidence>
<dbReference type="Proteomes" id="UP000192247">
    <property type="component" value="Unassembled WGS sequence"/>
</dbReference>
<gene>
    <name evidence="1" type="ORF">BIW11_10913</name>
</gene>